<name>A0ACA9L5K9_9GLOM</name>
<dbReference type="EMBL" id="CAJVPU010002844">
    <property type="protein sequence ID" value="CAG8508609.1"/>
    <property type="molecule type" value="Genomic_DNA"/>
</dbReference>
<dbReference type="Proteomes" id="UP000789702">
    <property type="component" value="Unassembled WGS sequence"/>
</dbReference>
<protein>
    <submittedName>
        <fullName evidence="1">11204_t:CDS:1</fullName>
    </submittedName>
</protein>
<gene>
    <name evidence="1" type="ORF">DHETER_LOCUS3350</name>
</gene>
<evidence type="ECO:0000313" key="1">
    <source>
        <dbReference type="EMBL" id="CAG8508609.1"/>
    </source>
</evidence>
<keyword evidence="2" id="KW-1185">Reference proteome</keyword>
<proteinExistence type="predicted"/>
<reference evidence="1" key="1">
    <citation type="submission" date="2021-06" db="EMBL/GenBank/DDBJ databases">
        <authorList>
            <person name="Kallberg Y."/>
            <person name="Tangrot J."/>
            <person name="Rosling A."/>
        </authorList>
    </citation>
    <scope>NUCLEOTIDE SEQUENCE</scope>
    <source>
        <strain evidence="1">IL203A</strain>
    </source>
</reference>
<organism evidence="1 2">
    <name type="scientific">Dentiscutata heterogama</name>
    <dbReference type="NCBI Taxonomy" id="1316150"/>
    <lineage>
        <taxon>Eukaryota</taxon>
        <taxon>Fungi</taxon>
        <taxon>Fungi incertae sedis</taxon>
        <taxon>Mucoromycota</taxon>
        <taxon>Glomeromycotina</taxon>
        <taxon>Glomeromycetes</taxon>
        <taxon>Diversisporales</taxon>
        <taxon>Gigasporaceae</taxon>
        <taxon>Dentiscutata</taxon>
    </lineage>
</organism>
<evidence type="ECO:0000313" key="2">
    <source>
        <dbReference type="Proteomes" id="UP000789702"/>
    </source>
</evidence>
<sequence length="265" mass="31330">MDIFTNIANSAAANFTSSTIIYGIKTLAEETIQIYVNAECNKETSLIMKNRVENAKKIIEEFIRHDNENFNRRKFIAVLEVLKQLTEDYETCIKELLLHSAHYIQTMTLKKKNLGKSIKKLKKYRPVKIFDALLIQKIAKQSGDIHVKKIGPNELTDPFVPPKKNIHKNFIKKFYRTIEVECKNFQDSEDFRRHLAILEKLDHPYIRRFYGLSYADIREVMVFEWSEYGSLKDLYNAYNIPWTRKIQIIRDICHIKDLGRTRKTH</sequence>
<accession>A0ACA9L5K9</accession>
<comment type="caution">
    <text evidence="1">The sequence shown here is derived from an EMBL/GenBank/DDBJ whole genome shotgun (WGS) entry which is preliminary data.</text>
</comment>